<keyword evidence="1" id="KW-1133">Transmembrane helix</keyword>
<accession>A0ABW1LP54</accession>
<dbReference type="RefSeq" id="WP_379158199.1">
    <property type="nucleotide sequence ID" value="NZ_JBHSRJ010000009.1"/>
</dbReference>
<feature type="transmembrane region" description="Helical" evidence="1">
    <location>
        <begin position="17"/>
        <end position="35"/>
    </location>
</feature>
<dbReference type="InterPro" id="IPR000326">
    <property type="entry name" value="PAP2/HPO"/>
</dbReference>
<comment type="caution">
    <text evidence="3">The sequence shown here is derived from an EMBL/GenBank/DDBJ whole genome shotgun (WGS) entry which is preliminary data.</text>
</comment>
<keyword evidence="1" id="KW-0472">Membrane</keyword>
<dbReference type="SUPFAM" id="SSF48317">
    <property type="entry name" value="Acid phosphatase/Vanadium-dependent haloperoxidase"/>
    <property type="match status" value="1"/>
</dbReference>
<dbReference type="InterPro" id="IPR036938">
    <property type="entry name" value="PAP2/HPO_sf"/>
</dbReference>
<evidence type="ECO:0000256" key="1">
    <source>
        <dbReference type="SAM" id="Phobius"/>
    </source>
</evidence>
<feature type="transmembrane region" description="Helical" evidence="1">
    <location>
        <begin position="172"/>
        <end position="192"/>
    </location>
</feature>
<proteinExistence type="predicted"/>
<name>A0ABW1LP54_9ACTN</name>
<keyword evidence="1" id="KW-0812">Transmembrane</keyword>
<evidence type="ECO:0000313" key="4">
    <source>
        <dbReference type="Proteomes" id="UP001596135"/>
    </source>
</evidence>
<organism evidence="3 4">
    <name type="scientific">Nocardioides hankookensis</name>
    <dbReference type="NCBI Taxonomy" id="443157"/>
    <lineage>
        <taxon>Bacteria</taxon>
        <taxon>Bacillati</taxon>
        <taxon>Actinomycetota</taxon>
        <taxon>Actinomycetes</taxon>
        <taxon>Propionibacteriales</taxon>
        <taxon>Nocardioidaceae</taxon>
        <taxon>Nocardioides</taxon>
    </lineage>
</organism>
<dbReference type="SMART" id="SM00014">
    <property type="entry name" value="acidPPc"/>
    <property type="match status" value="1"/>
</dbReference>
<dbReference type="EMBL" id="JBHSRJ010000009">
    <property type="protein sequence ID" value="MFC6045278.1"/>
    <property type="molecule type" value="Genomic_DNA"/>
</dbReference>
<sequence>MGGMEGHPTRLRRLTRAVVYAVAVAVPLAVLAFLVRTKFDPLADLDQRVSVAATDLTRSHDELLSLAQAWELISQPWVMYAVVGVPLCLLAWFRFHLRTRAMWALATMATGWLVAVALKLLVQRARPAIEDPFAVHHGYSFPSGHAANNAIVVTVVLLLLRPVLGVTARRVLLAVGVLWVLVTCVDRLLMGAHYLSDVTAGVLLGCGLVVASYAGYVGWSPPSTPATSKESSDDVPHPVG</sequence>
<feature type="transmembrane region" description="Helical" evidence="1">
    <location>
        <begin position="142"/>
        <end position="160"/>
    </location>
</feature>
<evidence type="ECO:0000313" key="3">
    <source>
        <dbReference type="EMBL" id="MFC6045278.1"/>
    </source>
</evidence>
<gene>
    <name evidence="3" type="ORF">ACFPYL_19485</name>
</gene>
<dbReference type="Proteomes" id="UP001596135">
    <property type="component" value="Unassembled WGS sequence"/>
</dbReference>
<dbReference type="PANTHER" id="PTHR14969:SF13">
    <property type="entry name" value="AT30094P"/>
    <property type="match status" value="1"/>
</dbReference>
<dbReference type="PANTHER" id="PTHR14969">
    <property type="entry name" value="SPHINGOSINE-1-PHOSPHATE PHOSPHOHYDROLASE"/>
    <property type="match status" value="1"/>
</dbReference>
<dbReference type="Gene3D" id="1.20.144.10">
    <property type="entry name" value="Phosphatidic acid phosphatase type 2/haloperoxidase"/>
    <property type="match status" value="1"/>
</dbReference>
<feature type="transmembrane region" description="Helical" evidence="1">
    <location>
        <begin position="77"/>
        <end position="95"/>
    </location>
</feature>
<feature type="transmembrane region" description="Helical" evidence="1">
    <location>
        <begin position="102"/>
        <end position="122"/>
    </location>
</feature>
<feature type="transmembrane region" description="Helical" evidence="1">
    <location>
        <begin position="198"/>
        <end position="219"/>
    </location>
</feature>
<evidence type="ECO:0000259" key="2">
    <source>
        <dbReference type="SMART" id="SM00014"/>
    </source>
</evidence>
<protein>
    <submittedName>
        <fullName evidence="3">Phosphatase PAP2 family protein</fullName>
    </submittedName>
</protein>
<reference evidence="4" key="1">
    <citation type="journal article" date="2019" name="Int. J. Syst. Evol. Microbiol.">
        <title>The Global Catalogue of Microorganisms (GCM) 10K type strain sequencing project: providing services to taxonomists for standard genome sequencing and annotation.</title>
        <authorList>
            <consortium name="The Broad Institute Genomics Platform"/>
            <consortium name="The Broad Institute Genome Sequencing Center for Infectious Disease"/>
            <person name="Wu L."/>
            <person name="Ma J."/>
        </authorList>
    </citation>
    <scope>NUCLEOTIDE SEQUENCE [LARGE SCALE GENOMIC DNA]</scope>
    <source>
        <strain evidence="4">CCUG 54522</strain>
    </source>
</reference>
<feature type="domain" description="Phosphatidic acid phosphatase type 2/haloperoxidase" evidence="2">
    <location>
        <begin position="101"/>
        <end position="213"/>
    </location>
</feature>
<dbReference type="Pfam" id="PF01569">
    <property type="entry name" value="PAP2"/>
    <property type="match status" value="1"/>
</dbReference>
<keyword evidence="4" id="KW-1185">Reference proteome</keyword>